<gene>
    <name evidence="2" type="ORF">H8E80_07635</name>
</gene>
<dbReference type="Proteomes" id="UP000603545">
    <property type="component" value="Unassembled WGS sequence"/>
</dbReference>
<dbReference type="Pfam" id="PF10543">
    <property type="entry name" value="ORF6N"/>
    <property type="match status" value="1"/>
</dbReference>
<proteinExistence type="predicted"/>
<organism evidence="2 3">
    <name type="scientific">Candidatus Desulfaltia bathyphila</name>
    <dbReference type="NCBI Taxonomy" id="2841697"/>
    <lineage>
        <taxon>Bacteria</taxon>
        <taxon>Pseudomonadati</taxon>
        <taxon>Thermodesulfobacteriota</taxon>
        <taxon>Desulfobacteria</taxon>
        <taxon>Desulfobacterales</taxon>
        <taxon>Desulfobacterales incertae sedis</taxon>
        <taxon>Candidatus Desulfaltia</taxon>
    </lineage>
</organism>
<dbReference type="AlphaFoldDB" id="A0A8J6N5T7"/>
<dbReference type="EMBL" id="JACNLL010000068">
    <property type="protein sequence ID" value="MBC8199898.1"/>
    <property type="molecule type" value="Genomic_DNA"/>
</dbReference>
<accession>A0A8J6N5T7</accession>
<evidence type="ECO:0000259" key="1">
    <source>
        <dbReference type="Pfam" id="PF10543"/>
    </source>
</evidence>
<name>A0A8J6N5T7_9BACT</name>
<sequence>MSGTIKFEDLQDRIIELRSQMVLLDTDVAELYGVETKRINEAVKNNPDKFPAGYIIELDKREWESLKSKFSTSTKGGKVKLPSAFPEKGLYMLATILKSPQAVQATLAIIETFAKIRQLSRSIQELSAVQDKDKQKALMQRSGELIAGIFDDDLQKTDTETSIELNFAVLKFKHTINKKKK</sequence>
<evidence type="ECO:0000313" key="3">
    <source>
        <dbReference type="Proteomes" id="UP000603545"/>
    </source>
</evidence>
<evidence type="ECO:0000313" key="2">
    <source>
        <dbReference type="EMBL" id="MBC8199898.1"/>
    </source>
</evidence>
<feature type="domain" description="KilA-N DNA-binding" evidence="1">
    <location>
        <begin position="13"/>
        <end position="96"/>
    </location>
</feature>
<comment type="caution">
    <text evidence="2">The sequence shown here is derived from an EMBL/GenBank/DDBJ whole genome shotgun (WGS) entry which is preliminary data.</text>
</comment>
<dbReference type="InterPro" id="IPR018873">
    <property type="entry name" value="KilA-N_DNA-bd_domain"/>
</dbReference>
<reference evidence="2 3" key="1">
    <citation type="submission" date="2020-08" db="EMBL/GenBank/DDBJ databases">
        <title>Bridging the membrane lipid divide: bacteria of the FCB group superphylum have the potential to synthesize archaeal ether lipids.</title>
        <authorList>
            <person name="Villanueva L."/>
            <person name="Von Meijenfeldt F.A.B."/>
            <person name="Westbye A.B."/>
            <person name="Yadav S."/>
            <person name="Hopmans E.C."/>
            <person name="Dutilh B.E."/>
            <person name="Sinninghe Damste J.S."/>
        </authorList>
    </citation>
    <scope>NUCLEOTIDE SEQUENCE [LARGE SCALE GENOMIC DNA]</scope>
    <source>
        <strain evidence="2">NIOZ-UU82</strain>
    </source>
</reference>
<protein>
    <submittedName>
        <fullName evidence="2">ORF6N domain-containing protein</fullName>
    </submittedName>
</protein>